<evidence type="ECO:0008006" key="5">
    <source>
        <dbReference type="Google" id="ProtNLM"/>
    </source>
</evidence>
<evidence type="ECO:0000313" key="4">
    <source>
        <dbReference type="Proteomes" id="UP000663860"/>
    </source>
</evidence>
<dbReference type="EMBL" id="CAJOBB010003552">
    <property type="protein sequence ID" value="CAF4046775.1"/>
    <property type="molecule type" value="Genomic_DNA"/>
</dbReference>
<dbReference type="Proteomes" id="UP000663860">
    <property type="component" value="Unassembled WGS sequence"/>
</dbReference>
<proteinExistence type="predicted"/>
<dbReference type="AlphaFoldDB" id="A0A815NCK0"/>
<accession>A0A815NCK0</accession>
<protein>
    <recommendedName>
        <fullName evidence="5">BEN domain-containing protein</fullName>
    </recommendedName>
</protein>
<dbReference type="Proteomes" id="UP000663868">
    <property type="component" value="Unassembled WGS sequence"/>
</dbReference>
<comment type="caution">
    <text evidence="2">The sequence shown here is derived from an EMBL/GenBank/DDBJ whole genome shotgun (WGS) entry which is preliminary data.</text>
</comment>
<feature type="compositionally biased region" description="Polar residues" evidence="1">
    <location>
        <begin position="29"/>
        <end position="39"/>
    </location>
</feature>
<feature type="compositionally biased region" description="Polar residues" evidence="1">
    <location>
        <begin position="58"/>
        <end position="71"/>
    </location>
</feature>
<organism evidence="2 4">
    <name type="scientific">Adineta steineri</name>
    <dbReference type="NCBI Taxonomy" id="433720"/>
    <lineage>
        <taxon>Eukaryota</taxon>
        <taxon>Metazoa</taxon>
        <taxon>Spiralia</taxon>
        <taxon>Gnathifera</taxon>
        <taxon>Rotifera</taxon>
        <taxon>Eurotatoria</taxon>
        <taxon>Bdelloidea</taxon>
        <taxon>Adinetida</taxon>
        <taxon>Adinetidae</taxon>
        <taxon>Adineta</taxon>
    </lineage>
</organism>
<evidence type="ECO:0000313" key="2">
    <source>
        <dbReference type="EMBL" id="CAF1435517.1"/>
    </source>
</evidence>
<feature type="compositionally biased region" description="Basic and acidic residues" evidence="1">
    <location>
        <begin position="11"/>
        <end position="22"/>
    </location>
</feature>
<gene>
    <name evidence="2" type="ORF">IZO911_LOCUS41487</name>
    <name evidence="3" type="ORF">KXQ929_LOCUS31268</name>
</gene>
<dbReference type="EMBL" id="CAJNOE010001584">
    <property type="protein sequence ID" value="CAF1435517.1"/>
    <property type="molecule type" value="Genomic_DNA"/>
</dbReference>
<sequence>MSRPRRKRLSRPNEYREKENINNKRLKQSENTSTPLKNILNTMDNPICVVGHEEQPKISESNSNDSLSQDNKSTEKQVTDDYILSDCSNKDCEIEFLSVEDVNDTLNNLTALHVRRGEKRTAEELSNSNENEYDEMNFIQLKKKCLELERRINELEGMWMSCLPYLPMVPNFSNVVSHSSNQNYVTENSNNELIDAIETIQIEPNVLLKLKKDTCTSTARSILKFKYPSPTISYKLADMDKKLVDAIVFYSKQCHPDDKRKDSHVRKAMSNYFSLIRHNKKLKSKALNTNREEQ</sequence>
<evidence type="ECO:0000313" key="3">
    <source>
        <dbReference type="EMBL" id="CAF4046775.1"/>
    </source>
</evidence>
<feature type="region of interest" description="Disordered" evidence="1">
    <location>
        <begin position="54"/>
        <end position="75"/>
    </location>
</feature>
<reference evidence="2" key="1">
    <citation type="submission" date="2021-02" db="EMBL/GenBank/DDBJ databases">
        <authorList>
            <person name="Nowell W R."/>
        </authorList>
    </citation>
    <scope>NUCLEOTIDE SEQUENCE</scope>
</reference>
<evidence type="ECO:0000256" key="1">
    <source>
        <dbReference type="SAM" id="MobiDB-lite"/>
    </source>
</evidence>
<feature type="compositionally biased region" description="Basic residues" evidence="1">
    <location>
        <begin position="1"/>
        <end position="10"/>
    </location>
</feature>
<feature type="region of interest" description="Disordered" evidence="1">
    <location>
        <begin position="1"/>
        <end position="39"/>
    </location>
</feature>
<name>A0A815NCK0_9BILA</name>